<evidence type="ECO:0000256" key="1">
    <source>
        <dbReference type="ARBA" id="ARBA00022676"/>
    </source>
</evidence>
<evidence type="ECO:0000259" key="4">
    <source>
        <dbReference type="SMART" id="SM00642"/>
    </source>
</evidence>
<evidence type="ECO:0000313" key="6">
    <source>
        <dbReference type="Proteomes" id="UP000516361"/>
    </source>
</evidence>
<feature type="binding site" evidence="3">
    <location>
        <position position="129"/>
    </location>
    <ligand>
        <name>substrate</name>
    </ligand>
</feature>
<dbReference type="InterPro" id="IPR016377">
    <property type="entry name" value="Sucrose_GGa_phosphorylase-rel"/>
</dbReference>
<dbReference type="PIRSF" id="PIRSF003059">
    <property type="entry name" value="Sucrose_phosphorylase"/>
    <property type="match status" value="1"/>
</dbReference>
<accession>A0A7G1G257</accession>
<dbReference type="InParanoid" id="A0A7G1G257"/>
<dbReference type="InterPro" id="IPR017853">
    <property type="entry name" value="GH"/>
</dbReference>
<dbReference type="SMART" id="SM00642">
    <property type="entry name" value="Aamy"/>
    <property type="match status" value="1"/>
</dbReference>
<feature type="binding site" evidence="3">
    <location>
        <begin position="331"/>
        <end position="332"/>
    </location>
    <ligand>
        <name>substrate</name>
    </ligand>
</feature>
<dbReference type="PANTHER" id="PTHR38784">
    <property type="entry name" value="SUCROSE PHOSPHORYLASE"/>
    <property type="match status" value="1"/>
</dbReference>
<dbReference type="Proteomes" id="UP000516361">
    <property type="component" value="Chromosome"/>
</dbReference>
<dbReference type="SUPFAM" id="SSF51445">
    <property type="entry name" value="(Trans)glycosidases"/>
    <property type="match status" value="1"/>
</dbReference>
<sequence length="552" mass="64984">MNSIEKKLEILYPKNSKFLYENIKKLIKKYALNNIKKEKFNEKDTILITYGDSIKKENEAPLKTLYKFLNEYIKNSINTVHLLPFFPYSSDDGFSVIDYKKVNPELGNWEDIKILSENYKLMFDAVINHISAKSLWFEEFLKGNKKFENYFIEVEDSKDLSKVFRPRALPLLNEYKTSNRIKKIWTTFSKDQIDLNYKNEKVFIEILEILMLYVKNGAKLIRFDAIGFLWKEIGTNCIHHPNTHLFIQLLREILEKIGDCKIVTETNVPHQDNVSYFGNGYNEAHMVYNFTLPPLVLYSFLSQNSKYITRWAKELEYKSNETTFFNFLASHDGIGLMPVKGILNSEEIKKMVLNTLENEGLVSYKNNADGTKEPYEMNINYFDALYEKDIELEENIKKFLGAYSIAIALKGIPGIYIHSLLGSRNWNEGVKITKINRSINREKLNYDTLRLELNEENSLRHKVFYGMIKMLKIRNNNKEFSPLAEQEILEINDKVFAIKRGNFFILHNFTNESIKLNLSKYFKLGINLINDEKTKNEFKIKPYEYMWIKGEL</sequence>
<evidence type="ECO:0000256" key="2">
    <source>
        <dbReference type="ARBA" id="ARBA00022679"/>
    </source>
</evidence>
<proteinExistence type="predicted"/>
<keyword evidence="1" id="KW-0328">Glycosyltransferase</keyword>
<dbReference type="Pfam" id="PF00128">
    <property type="entry name" value="Alpha-amylase"/>
    <property type="match status" value="1"/>
</dbReference>
<dbReference type="PANTHER" id="PTHR38784:SF1">
    <property type="entry name" value="SUCROSE PHOSPHORYLASE"/>
    <property type="match status" value="1"/>
</dbReference>
<keyword evidence="6" id="KW-1185">Reference proteome</keyword>
<dbReference type="Gene3D" id="3.90.400.10">
    <property type="entry name" value="Oligo-1,6-glucosidase, Domain 2"/>
    <property type="match status" value="1"/>
</dbReference>
<dbReference type="GO" id="GO:0005975">
    <property type="term" value="P:carbohydrate metabolic process"/>
    <property type="evidence" value="ECO:0007669"/>
    <property type="project" value="InterPro"/>
</dbReference>
<keyword evidence="2" id="KW-0808">Transferase</keyword>
<dbReference type="InterPro" id="IPR045857">
    <property type="entry name" value="O16G_dom_2"/>
</dbReference>
<reference evidence="5 6" key="1">
    <citation type="submission" date="2018-06" db="EMBL/GenBank/DDBJ databases">
        <title>Genome sequencing of Oceanotoga sp. sy52.</title>
        <authorList>
            <person name="Mori K."/>
        </authorList>
    </citation>
    <scope>NUCLEOTIDE SEQUENCE [LARGE SCALE GENOMIC DNA]</scope>
    <source>
        <strain evidence="6">sy52</strain>
    </source>
</reference>
<gene>
    <name evidence="5" type="primary">ycjM</name>
    <name evidence="5" type="ORF">OSSY52_04390</name>
</gene>
<dbReference type="RefSeq" id="WP_190615411.1">
    <property type="nucleotide sequence ID" value="NZ_AP018712.1"/>
</dbReference>
<dbReference type="Gene3D" id="3.20.20.80">
    <property type="entry name" value="Glycosidases"/>
    <property type="match status" value="1"/>
</dbReference>
<feature type="binding site" evidence="3">
    <location>
        <position position="91"/>
    </location>
    <ligand>
        <name>substrate</name>
    </ligand>
</feature>
<dbReference type="InterPro" id="IPR033746">
    <property type="entry name" value="GGa_phosphorylase"/>
</dbReference>
<dbReference type="CDD" id="cd11356">
    <property type="entry name" value="AmyAc_Sucrose_phosphorylase-like_1"/>
    <property type="match status" value="1"/>
</dbReference>
<feature type="binding site" evidence="3">
    <location>
        <position position="437"/>
    </location>
    <ligand>
        <name>substrate</name>
    </ligand>
</feature>
<organism evidence="5 6">
    <name type="scientific">Tepiditoga spiralis</name>
    <dbReference type="NCBI Taxonomy" id="2108365"/>
    <lineage>
        <taxon>Bacteria</taxon>
        <taxon>Thermotogati</taxon>
        <taxon>Thermotogota</taxon>
        <taxon>Thermotogae</taxon>
        <taxon>Petrotogales</taxon>
        <taxon>Petrotogaceae</taxon>
        <taxon>Tepiditoga</taxon>
    </lineage>
</organism>
<protein>
    <submittedName>
        <fullName evidence="5">Sucrose phosphorylase</fullName>
    </submittedName>
</protein>
<feature type="binding site" evidence="3">
    <location>
        <begin position="222"/>
        <end position="224"/>
    </location>
    <ligand>
        <name>substrate</name>
    </ligand>
</feature>
<evidence type="ECO:0000256" key="3">
    <source>
        <dbReference type="PIRSR" id="PIRSR003059-2"/>
    </source>
</evidence>
<feature type="domain" description="Glycosyl hydrolase family 13 catalytic" evidence="4">
    <location>
        <begin position="44"/>
        <end position="403"/>
    </location>
</feature>
<dbReference type="EMBL" id="AP018712">
    <property type="protein sequence ID" value="BBE30298.1"/>
    <property type="molecule type" value="Genomic_DNA"/>
</dbReference>
<dbReference type="GO" id="GO:0016757">
    <property type="term" value="F:glycosyltransferase activity"/>
    <property type="evidence" value="ECO:0007669"/>
    <property type="project" value="UniProtKB-KW"/>
</dbReference>
<name>A0A7G1G257_9BACT</name>
<dbReference type="AlphaFoldDB" id="A0A7G1G257"/>
<evidence type="ECO:0000313" key="5">
    <source>
        <dbReference type="EMBL" id="BBE30298.1"/>
    </source>
</evidence>
<dbReference type="KEGG" id="ocy:OSSY52_04390"/>
<dbReference type="InterPro" id="IPR006047">
    <property type="entry name" value="GH13_cat_dom"/>
</dbReference>